<dbReference type="PROSITE" id="PS50110">
    <property type="entry name" value="RESPONSE_REGULATORY"/>
    <property type="match status" value="1"/>
</dbReference>
<feature type="modified residue" description="4-aspartylphosphate" evidence="2">
    <location>
        <position position="57"/>
    </location>
</feature>
<dbReference type="RefSeq" id="WP_073370722.1">
    <property type="nucleotide sequence ID" value="NZ_FQWB01000004.1"/>
</dbReference>
<dbReference type="OrthoDB" id="2168082at2"/>
<dbReference type="InterPro" id="IPR039420">
    <property type="entry name" value="WalR-like"/>
</dbReference>
<evidence type="ECO:0000313" key="4">
    <source>
        <dbReference type="EMBL" id="SHG52758.1"/>
    </source>
</evidence>
<keyword evidence="1 4" id="KW-0238">DNA-binding</keyword>
<dbReference type="Proteomes" id="UP000184516">
    <property type="component" value="Unassembled WGS sequence"/>
</dbReference>
<dbReference type="SMART" id="SM00448">
    <property type="entry name" value="REC"/>
    <property type="match status" value="1"/>
</dbReference>
<dbReference type="GO" id="GO:0006355">
    <property type="term" value="P:regulation of DNA-templated transcription"/>
    <property type="evidence" value="ECO:0007669"/>
    <property type="project" value="TreeGrafter"/>
</dbReference>
<dbReference type="PANTHER" id="PTHR48111:SF17">
    <property type="entry name" value="TRANSCRIPTIONAL REGULATORY PROTEIN YPDB"/>
    <property type="match status" value="1"/>
</dbReference>
<sequence>MTTKLRCILLDDELHGLTYLKMLCEQIPELEIVKVFNSPEKLFEKTSSIDFDLCITDIEMPGMDGLTLASRLQNKLVVFTTAYKEYASEAFNIDAVDYITKPVTKERLHKAVLKALERHKNTIQNASFITLNTDKGKGIVYINQLVQIKSAEQDSRDKEALLTDGSVLVLKNINFETLLQQIPEIQFCRVNKKEVIAIPQVKHYTHNEITLKQTDKNGSFIRVLLSETYRSVFMKRVAF</sequence>
<dbReference type="Gene3D" id="3.40.50.2300">
    <property type="match status" value="1"/>
</dbReference>
<dbReference type="EMBL" id="FQWB01000004">
    <property type="protein sequence ID" value="SHG52758.1"/>
    <property type="molecule type" value="Genomic_DNA"/>
</dbReference>
<evidence type="ECO:0000256" key="1">
    <source>
        <dbReference type="ARBA" id="ARBA00023125"/>
    </source>
</evidence>
<dbReference type="InterPro" id="IPR007492">
    <property type="entry name" value="LytTR_DNA-bd_dom"/>
</dbReference>
<dbReference type="InterPro" id="IPR011006">
    <property type="entry name" value="CheY-like_superfamily"/>
</dbReference>
<dbReference type="SMART" id="SM00850">
    <property type="entry name" value="LytTR"/>
    <property type="match status" value="1"/>
</dbReference>
<dbReference type="AlphaFoldDB" id="A0A1M5KJ73"/>
<keyword evidence="2" id="KW-0597">Phosphoprotein</keyword>
<dbReference type="GO" id="GO:0000976">
    <property type="term" value="F:transcription cis-regulatory region binding"/>
    <property type="evidence" value="ECO:0007669"/>
    <property type="project" value="TreeGrafter"/>
</dbReference>
<keyword evidence="5" id="KW-1185">Reference proteome</keyword>
<proteinExistence type="predicted"/>
<dbReference type="GO" id="GO:0005829">
    <property type="term" value="C:cytosol"/>
    <property type="evidence" value="ECO:0007669"/>
    <property type="project" value="TreeGrafter"/>
</dbReference>
<organism evidence="4 5">
    <name type="scientific">Flavobacterium fluvii</name>
    <dbReference type="NCBI Taxonomy" id="468056"/>
    <lineage>
        <taxon>Bacteria</taxon>
        <taxon>Pseudomonadati</taxon>
        <taxon>Bacteroidota</taxon>
        <taxon>Flavobacteriia</taxon>
        <taxon>Flavobacteriales</taxon>
        <taxon>Flavobacteriaceae</taxon>
        <taxon>Flavobacterium</taxon>
    </lineage>
</organism>
<gene>
    <name evidence="4" type="ORF">SAMN05443549_104335</name>
</gene>
<dbReference type="InterPro" id="IPR001789">
    <property type="entry name" value="Sig_transdc_resp-reg_receiver"/>
</dbReference>
<feature type="domain" description="Response regulatory" evidence="3">
    <location>
        <begin position="6"/>
        <end position="116"/>
    </location>
</feature>
<protein>
    <submittedName>
        <fullName evidence="4">DNA-binding response regulator, LytR/AlgR family</fullName>
    </submittedName>
</protein>
<reference evidence="5" key="1">
    <citation type="submission" date="2016-11" db="EMBL/GenBank/DDBJ databases">
        <authorList>
            <person name="Varghese N."/>
            <person name="Submissions S."/>
        </authorList>
    </citation>
    <scope>NUCLEOTIDE SEQUENCE [LARGE SCALE GENOMIC DNA]</scope>
    <source>
        <strain evidence="5">DSM 19978</strain>
    </source>
</reference>
<evidence type="ECO:0000313" key="5">
    <source>
        <dbReference type="Proteomes" id="UP000184516"/>
    </source>
</evidence>
<dbReference type="PANTHER" id="PTHR48111">
    <property type="entry name" value="REGULATOR OF RPOS"/>
    <property type="match status" value="1"/>
</dbReference>
<dbReference type="Pfam" id="PF00072">
    <property type="entry name" value="Response_reg"/>
    <property type="match status" value="1"/>
</dbReference>
<accession>A0A1M5KJ73</accession>
<evidence type="ECO:0000259" key="3">
    <source>
        <dbReference type="PROSITE" id="PS50110"/>
    </source>
</evidence>
<dbReference type="STRING" id="468056.SAMN05443549_104335"/>
<dbReference type="GO" id="GO:0032993">
    <property type="term" value="C:protein-DNA complex"/>
    <property type="evidence" value="ECO:0007669"/>
    <property type="project" value="TreeGrafter"/>
</dbReference>
<evidence type="ECO:0000256" key="2">
    <source>
        <dbReference type="PROSITE-ProRule" id="PRU00169"/>
    </source>
</evidence>
<name>A0A1M5KJ73_9FLAO</name>
<dbReference type="GO" id="GO:0000156">
    <property type="term" value="F:phosphorelay response regulator activity"/>
    <property type="evidence" value="ECO:0007669"/>
    <property type="project" value="TreeGrafter"/>
</dbReference>
<dbReference type="SUPFAM" id="SSF52172">
    <property type="entry name" value="CheY-like"/>
    <property type="match status" value="1"/>
</dbReference>